<sequence>MNWSAPIVLDIPADASAWMRIKTFLGHYDIRFYLSPGAYVDVGAGSLACIQNIKLVPSGEVGKLGEIGRFCEMHASAFIQMRGEHANDQPVNISFTGMPILDGVFENQGLEVLTPFSIGSGVVLSAYAQVLSGRTVGDGVVLGASAVLTRDAEALGVYAGVPARKLRSRRPFARWWDFDIAYLMANKERLQEIAADDARPHVYRQLRPRFVLRNEGNSITIQGFLDGDAVRPIDQAPPAVHSYIAQAFGATSSYWLADCWALA</sequence>
<name>A0ABN5IVG3_9CAUL</name>
<protein>
    <submittedName>
        <fullName evidence="2">Uncharacterized protein</fullName>
    </submittedName>
</protein>
<dbReference type="PANTHER" id="PTHR43300">
    <property type="entry name" value="ACETYLTRANSFERASE"/>
    <property type="match status" value="1"/>
</dbReference>
<evidence type="ECO:0000313" key="3">
    <source>
        <dbReference type="Proteomes" id="UP000240527"/>
    </source>
</evidence>
<evidence type="ECO:0000256" key="1">
    <source>
        <dbReference type="ARBA" id="ARBA00007274"/>
    </source>
</evidence>
<dbReference type="RefSeq" id="WP_041538302.1">
    <property type="nucleotide sequence ID" value="NZ_CP027850.1"/>
</dbReference>
<proteinExistence type="inferred from homology"/>
<dbReference type="Proteomes" id="UP000240527">
    <property type="component" value="Chromosome"/>
</dbReference>
<keyword evidence="3" id="KW-1185">Reference proteome</keyword>
<dbReference type="SUPFAM" id="SSF51161">
    <property type="entry name" value="Trimeric LpxA-like enzymes"/>
    <property type="match status" value="1"/>
</dbReference>
<dbReference type="Gene3D" id="2.160.10.10">
    <property type="entry name" value="Hexapeptide repeat proteins"/>
    <property type="match status" value="1"/>
</dbReference>
<gene>
    <name evidence="2" type="ORF">B7G68_13360</name>
</gene>
<organism evidence="2 3">
    <name type="scientific">Caulobacter segnis</name>
    <dbReference type="NCBI Taxonomy" id="88688"/>
    <lineage>
        <taxon>Bacteria</taxon>
        <taxon>Pseudomonadati</taxon>
        <taxon>Pseudomonadota</taxon>
        <taxon>Alphaproteobacteria</taxon>
        <taxon>Caulobacterales</taxon>
        <taxon>Caulobacteraceae</taxon>
        <taxon>Caulobacter</taxon>
    </lineage>
</organism>
<reference evidence="2 3" key="1">
    <citation type="journal article" date="2015" name="Biotechnol. Bioeng.">
        <title>Genome sequence and phenotypic characterization of Caulobacter segnis.</title>
        <authorList>
            <person name="Patel S."/>
            <person name="Fletcher B."/>
            <person name="Scott D.C."/>
            <person name="Ely B."/>
        </authorList>
    </citation>
    <scope>NUCLEOTIDE SEQUENCE [LARGE SCALE GENOMIC DNA]</scope>
    <source>
        <strain evidence="2 3">TK0059</strain>
    </source>
</reference>
<dbReference type="InterPro" id="IPR011004">
    <property type="entry name" value="Trimer_LpxA-like_sf"/>
</dbReference>
<evidence type="ECO:0000313" key="2">
    <source>
        <dbReference type="EMBL" id="AVQ02752.1"/>
    </source>
</evidence>
<comment type="similarity">
    <text evidence="1">Belongs to the transferase hexapeptide repeat family.</text>
</comment>
<dbReference type="InterPro" id="IPR050179">
    <property type="entry name" value="Trans_hexapeptide_repeat"/>
</dbReference>
<dbReference type="EMBL" id="CP027850">
    <property type="protein sequence ID" value="AVQ02752.1"/>
    <property type="molecule type" value="Genomic_DNA"/>
</dbReference>
<accession>A0ABN5IVG3</accession>